<comment type="similarity">
    <text evidence="2">Belongs to the VgrG protein family.</text>
</comment>
<gene>
    <name evidence="6" type="ORF">CAP_6678</name>
</gene>
<keyword evidence="7" id="KW-1185">Reference proteome</keyword>
<dbReference type="AlphaFoldDB" id="A0A017T0B3"/>
<dbReference type="InterPro" id="IPR054030">
    <property type="entry name" value="Gp5_Vgr_C"/>
</dbReference>
<keyword evidence="3" id="KW-0964">Secreted</keyword>
<evidence type="ECO:0000256" key="1">
    <source>
        <dbReference type="ARBA" id="ARBA00004613"/>
    </source>
</evidence>
<accession>A0A017T0B3</accession>
<protein>
    <submittedName>
        <fullName evidence="6">VgrG protein</fullName>
    </submittedName>
</protein>
<dbReference type="InterPro" id="IPR006533">
    <property type="entry name" value="T6SS_Vgr_RhsGE"/>
</dbReference>
<organism evidence="6 7">
    <name type="scientific">Chondromyces apiculatus DSM 436</name>
    <dbReference type="NCBI Taxonomy" id="1192034"/>
    <lineage>
        <taxon>Bacteria</taxon>
        <taxon>Pseudomonadati</taxon>
        <taxon>Myxococcota</taxon>
        <taxon>Polyangia</taxon>
        <taxon>Polyangiales</taxon>
        <taxon>Polyangiaceae</taxon>
        <taxon>Chondromyces</taxon>
    </lineage>
</organism>
<dbReference type="Gene3D" id="2.40.50.230">
    <property type="entry name" value="Gp5 N-terminal domain"/>
    <property type="match status" value="1"/>
</dbReference>
<dbReference type="Gene3D" id="3.55.50.10">
    <property type="entry name" value="Baseplate protein-like domains"/>
    <property type="match status" value="1"/>
</dbReference>
<dbReference type="RefSeq" id="WP_052376350.1">
    <property type="nucleotide sequence ID" value="NZ_ASRX01000057.1"/>
</dbReference>
<dbReference type="InterPro" id="IPR006531">
    <property type="entry name" value="Gp5/Vgr_OB"/>
</dbReference>
<dbReference type="SUPFAM" id="SSF69279">
    <property type="entry name" value="Phage tail proteins"/>
    <property type="match status" value="2"/>
</dbReference>
<dbReference type="EMBL" id="ASRX01000057">
    <property type="protein sequence ID" value="EYF02648.1"/>
    <property type="molecule type" value="Genomic_DNA"/>
</dbReference>
<proteinExistence type="inferred from homology"/>
<dbReference type="OrthoDB" id="5482463at2"/>
<dbReference type="Proteomes" id="UP000019678">
    <property type="component" value="Unassembled WGS sequence"/>
</dbReference>
<dbReference type="Pfam" id="PF04717">
    <property type="entry name" value="Phage_base_V"/>
    <property type="match status" value="1"/>
</dbReference>
<dbReference type="InterPro" id="IPR037026">
    <property type="entry name" value="Vgr_OB-fold_dom_sf"/>
</dbReference>
<evidence type="ECO:0000313" key="6">
    <source>
        <dbReference type="EMBL" id="EYF02648.1"/>
    </source>
</evidence>
<dbReference type="GO" id="GO:0005576">
    <property type="term" value="C:extracellular region"/>
    <property type="evidence" value="ECO:0007669"/>
    <property type="project" value="UniProtKB-SubCell"/>
</dbReference>
<dbReference type="Gene3D" id="4.10.220.110">
    <property type="match status" value="1"/>
</dbReference>
<dbReference type="SUPFAM" id="SSF69349">
    <property type="entry name" value="Phage fibre proteins"/>
    <property type="match status" value="1"/>
</dbReference>
<comment type="caution">
    <text evidence="6">The sequence shown here is derived from an EMBL/GenBank/DDBJ whole genome shotgun (WGS) entry which is preliminary data.</text>
</comment>
<dbReference type="Pfam" id="PF05954">
    <property type="entry name" value="Phage_GPD"/>
    <property type="match status" value="1"/>
</dbReference>
<feature type="domain" description="Gp5/Type VI secretion system Vgr protein OB-fold" evidence="4">
    <location>
        <begin position="399"/>
        <end position="467"/>
    </location>
</feature>
<dbReference type="PANTHER" id="PTHR32305:SF15">
    <property type="entry name" value="PROTEIN RHSA-RELATED"/>
    <property type="match status" value="1"/>
</dbReference>
<evidence type="ECO:0000256" key="2">
    <source>
        <dbReference type="ARBA" id="ARBA00005558"/>
    </source>
</evidence>
<evidence type="ECO:0000259" key="5">
    <source>
        <dbReference type="Pfam" id="PF22178"/>
    </source>
</evidence>
<dbReference type="InterPro" id="IPR017847">
    <property type="entry name" value="T6SS_RhsGE_Vgr_subset"/>
</dbReference>
<feature type="domain" description="Gp5/Type VI secretion system Vgr C-terminal trimerisation" evidence="5">
    <location>
        <begin position="484"/>
        <end position="593"/>
    </location>
</feature>
<comment type="subcellular location">
    <subcellularLocation>
        <location evidence="1">Secreted</location>
    </subcellularLocation>
</comment>
<dbReference type="InterPro" id="IPR050708">
    <property type="entry name" value="T6SS_VgrG/RHS"/>
</dbReference>
<dbReference type="PANTHER" id="PTHR32305">
    <property type="match status" value="1"/>
</dbReference>
<dbReference type="SUPFAM" id="SSF69255">
    <property type="entry name" value="gp5 N-terminal domain-like"/>
    <property type="match status" value="1"/>
</dbReference>
<dbReference type="Pfam" id="PF22178">
    <property type="entry name" value="Gp5_trimer_C"/>
    <property type="match status" value="1"/>
</dbReference>
<dbReference type="Gene3D" id="2.30.110.50">
    <property type="match status" value="1"/>
</dbReference>
<sequence length="724" mass="80433">MASTHLAPGTSGNMHASIGSSDAIDVREFSVQESMSSLFAITLVVLSDNEAIDFDTVLGSPGRFQLRSGSHERSWTGLYRHIEQVGAEQEGLSTYRLTLVPELWLATQRRNHRMFQQLSELDIALLLLDEWSIPTRVKVTSSYKKRKYRVQYAESDYTFLCRLLEDAGISFYFAPAGDGTTEFVLSDAPHREERREPAIPFRDDVSLQHGEHLTRVRVAQQVRPGRYIMRDHDYRRHPTNQPLSSAEASSVAVEKRLERYHYTPGAFLFGTDKGDATPSADDRGKTRVDDAEAALLAQKRLEAKRASARVCTFETNALDLAPGVVMSMEEHPRPDLDPSHKLLVVETTLEGTSVGAWTQRCEARSGDLAYRPPLSTPKPRALGAESATVVGPRDEEIHTDEFGRVRVHFHWDRESQMDEQSSCWIHVSQPWGGSGFGGINLPRVGQEVLVEFLGGDPDRPVIVGRLFTNLQKVPYKLPASKTQSGWKSSSTNKTGGYNEIMFEDAAGQELVRIQAERNLSKLVKNDETITVGHDRTKVVKNNEDITIGKNLTKHVKVSEREVTGVSRNIVVGVNRSAQIGGVDSTMVGETHVVMVAPPGESLPESATSMLVKHKKIVFSTGAGAKITMEGAKITLSADMIYVKGKKHTFLRGKRSVRIRSTQGPVHVNARDDLSLGSEKEAWLKARRNVQIRTKRDTVIKAVRHAVVKTDGIIKLNCDEDPTDD</sequence>
<dbReference type="eggNOG" id="COG3501">
    <property type="taxonomic scope" value="Bacteria"/>
</dbReference>
<name>A0A017T0B3_9BACT</name>
<dbReference type="NCBIfam" id="TIGR03361">
    <property type="entry name" value="VI_Rhs_Vgr"/>
    <property type="match status" value="1"/>
</dbReference>
<dbReference type="STRING" id="1192034.CAP_6678"/>
<evidence type="ECO:0000313" key="7">
    <source>
        <dbReference type="Proteomes" id="UP000019678"/>
    </source>
</evidence>
<evidence type="ECO:0000259" key="4">
    <source>
        <dbReference type="Pfam" id="PF04717"/>
    </source>
</evidence>
<dbReference type="NCBIfam" id="TIGR01646">
    <property type="entry name" value="vgr_GE"/>
    <property type="match status" value="1"/>
</dbReference>
<reference evidence="6 7" key="1">
    <citation type="submission" date="2013-05" db="EMBL/GenBank/DDBJ databases">
        <title>Genome assembly of Chondromyces apiculatus DSM 436.</title>
        <authorList>
            <person name="Sharma G."/>
            <person name="Khatri I."/>
            <person name="Kaur C."/>
            <person name="Mayilraj S."/>
            <person name="Subramanian S."/>
        </authorList>
    </citation>
    <scope>NUCLEOTIDE SEQUENCE [LARGE SCALE GENOMIC DNA]</scope>
    <source>
        <strain evidence="6 7">DSM 436</strain>
    </source>
</reference>
<evidence type="ECO:0000256" key="3">
    <source>
        <dbReference type="ARBA" id="ARBA00022525"/>
    </source>
</evidence>